<evidence type="ECO:0000259" key="1">
    <source>
        <dbReference type="SMART" id="SM00933"/>
    </source>
</evidence>
<evidence type="ECO:0000313" key="3">
    <source>
        <dbReference type="Proteomes" id="UP000762703"/>
    </source>
</evidence>
<name>A0A8T3VLS4_9EURY</name>
<dbReference type="InterPro" id="IPR018977">
    <property type="entry name" value="NurA_domain"/>
</dbReference>
<dbReference type="AlphaFoldDB" id="A0A8T3VLS4"/>
<evidence type="ECO:0000313" key="2">
    <source>
        <dbReference type="EMBL" id="MBE6505144.1"/>
    </source>
</evidence>
<dbReference type="Pfam" id="PF09376">
    <property type="entry name" value="NurA"/>
    <property type="match status" value="1"/>
</dbReference>
<proteinExistence type="predicted"/>
<dbReference type="RefSeq" id="WP_303736788.1">
    <property type="nucleotide sequence ID" value="NZ_SUTE01000040.1"/>
</dbReference>
<gene>
    <name evidence="2" type="ORF">E7Z73_05290</name>
</gene>
<accession>A0A8T3VLS4</accession>
<protein>
    <submittedName>
        <fullName evidence="2">DNA double-strand break repair nuclease NurA</fullName>
    </submittedName>
</protein>
<reference evidence="2" key="1">
    <citation type="submission" date="2019-04" db="EMBL/GenBank/DDBJ databases">
        <title>Evolution of Biomass-Degrading Anaerobic Consortia Revealed by Metagenomics.</title>
        <authorList>
            <person name="Peng X."/>
        </authorList>
    </citation>
    <scope>NUCLEOTIDE SEQUENCE</scope>
    <source>
        <strain evidence="2">SIG12</strain>
    </source>
</reference>
<dbReference type="EMBL" id="SUTE01000040">
    <property type="protein sequence ID" value="MBE6505144.1"/>
    <property type="molecule type" value="Genomic_DNA"/>
</dbReference>
<feature type="domain" description="NurA" evidence="1">
    <location>
        <begin position="44"/>
        <end position="341"/>
    </location>
</feature>
<dbReference type="Proteomes" id="UP000762703">
    <property type="component" value="Unassembled WGS sequence"/>
</dbReference>
<comment type="caution">
    <text evidence="2">The sequence shown here is derived from an EMBL/GenBank/DDBJ whole genome shotgun (WGS) entry which is preliminary data.</text>
</comment>
<dbReference type="SMART" id="SM00933">
    <property type="entry name" value="NurA"/>
    <property type="match status" value="1"/>
</dbReference>
<organism evidence="2 3">
    <name type="scientific">Methanobrevibacter millerae</name>
    <dbReference type="NCBI Taxonomy" id="230361"/>
    <lineage>
        <taxon>Archaea</taxon>
        <taxon>Methanobacteriati</taxon>
        <taxon>Methanobacteriota</taxon>
        <taxon>Methanomada group</taxon>
        <taxon>Methanobacteria</taxon>
        <taxon>Methanobacteriales</taxon>
        <taxon>Methanobacteriaceae</taxon>
        <taxon>Methanobrevibacter</taxon>
    </lineage>
</organism>
<sequence length="366" mass="42545">MLKSLYIKALNNRRFLQPEPEKNTDFSLEGKWFDRPFAKSNKEFSIAAGDGSFNIKKFLMFNYCPVSAEALIYDGQLKNIEQSEIFEIDHVPFIRELVPNYMSIFELKCCLKAINEFDVDYYLFDGSILGDLQNHYPKGAKQPSDIKKKLTPGVLKLFEDNINDLSNLDLSFPEIKKKVYVHVSGEGEDDFKDNEIDDVYNLYLSSIEKLLVLKEVLKKNKKIISISKSSSSNDLFHSNAPDIGILDQFTEKQGISELIHKKVESSTLVPFPVYDDFFNGLWFTIFYVRLKENKNVLKVEIPYYIKDKDDDEIREIIEIIKRDAAEGYPYLLNKAHNDVVITNRHVDELLKISRIYETTNREQLKK</sequence>